<dbReference type="PANTHER" id="PTHR43643:SF3">
    <property type="entry name" value="HISTIDINOL-PHOSPHATE AMINOTRANSFERASE"/>
    <property type="match status" value="1"/>
</dbReference>
<keyword evidence="5 9" id="KW-0032">Aminotransferase</keyword>
<protein>
    <recommendedName>
        <fullName evidence="9">Histidinol-phosphate aminotransferase</fullName>
        <ecNumber evidence="9">2.6.1.9</ecNumber>
    </recommendedName>
    <alternativeName>
        <fullName evidence="9">Imidazole acetol-phosphate transaminase</fullName>
    </alternativeName>
</protein>
<evidence type="ECO:0000256" key="5">
    <source>
        <dbReference type="ARBA" id="ARBA00022576"/>
    </source>
</evidence>
<keyword evidence="12" id="KW-1185">Reference proteome</keyword>
<comment type="subunit">
    <text evidence="4 9">Homodimer.</text>
</comment>
<evidence type="ECO:0000256" key="6">
    <source>
        <dbReference type="ARBA" id="ARBA00022679"/>
    </source>
</evidence>
<evidence type="ECO:0000313" key="12">
    <source>
        <dbReference type="Proteomes" id="UP000251800"/>
    </source>
</evidence>
<evidence type="ECO:0000256" key="9">
    <source>
        <dbReference type="HAMAP-Rule" id="MF_01023"/>
    </source>
</evidence>
<evidence type="ECO:0000256" key="7">
    <source>
        <dbReference type="ARBA" id="ARBA00022898"/>
    </source>
</evidence>
<reference evidence="11 12" key="1">
    <citation type="submission" date="2018-05" db="EMBL/GenBank/DDBJ databases">
        <title>Abyssibacter profundi OUC007T gen. nov., sp. nov, a marine bacterium isolated from seawater of the Mariana Trench.</title>
        <authorList>
            <person name="Zhou S."/>
        </authorList>
    </citation>
    <scope>NUCLEOTIDE SEQUENCE [LARGE SCALE GENOMIC DNA]</scope>
    <source>
        <strain evidence="11 12">OUC007</strain>
    </source>
</reference>
<dbReference type="AlphaFoldDB" id="A0A363UMW8"/>
<dbReference type="SUPFAM" id="SSF53383">
    <property type="entry name" value="PLP-dependent transferases"/>
    <property type="match status" value="1"/>
</dbReference>
<keyword evidence="7 9" id="KW-0663">Pyridoxal phosphate</keyword>
<evidence type="ECO:0000256" key="3">
    <source>
        <dbReference type="ARBA" id="ARBA00007970"/>
    </source>
</evidence>
<proteinExistence type="inferred from homology"/>
<evidence type="ECO:0000256" key="2">
    <source>
        <dbReference type="ARBA" id="ARBA00005011"/>
    </source>
</evidence>
<dbReference type="InterPro" id="IPR015422">
    <property type="entry name" value="PyrdxlP-dep_Trfase_small"/>
</dbReference>
<organism evidence="11 12">
    <name type="scientific">Abyssibacter profundi</name>
    <dbReference type="NCBI Taxonomy" id="2182787"/>
    <lineage>
        <taxon>Bacteria</taxon>
        <taxon>Pseudomonadati</taxon>
        <taxon>Pseudomonadota</taxon>
        <taxon>Gammaproteobacteria</taxon>
        <taxon>Chromatiales</taxon>
        <taxon>Oceanococcaceae</taxon>
        <taxon>Abyssibacter</taxon>
    </lineage>
</organism>
<dbReference type="Pfam" id="PF00155">
    <property type="entry name" value="Aminotran_1_2"/>
    <property type="match status" value="1"/>
</dbReference>
<dbReference type="NCBIfam" id="TIGR01141">
    <property type="entry name" value="hisC"/>
    <property type="match status" value="1"/>
</dbReference>
<dbReference type="GO" id="GO:0030170">
    <property type="term" value="F:pyridoxal phosphate binding"/>
    <property type="evidence" value="ECO:0007669"/>
    <property type="project" value="InterPro"/>
</dbReference>
<feature type="domain" description="Aminotransferase class I/classII large" evidence="10">
    <location>
        <begin position="37"/>
        <end position="368"/>
    </location>
</feature>
<dbReference type="InterPro" id="IPR005861">
    <property type="entry name" value="HisP_aminotrans"/>
</dbReference>
<evidence type="ECO:0000256" key="8">
    <source>
        <dbReference type="ARBA" id="ARBA00047481"/>
    </source>
</evidence>
<dbReference type="InterPro" id="IPR015421">
    <property type="entry name" value="PyrdxlP-dep_Trfase_major"/>
</dbReference>
<name>A0A363UMW8_9GAMM</name>
<dbReference type="InterPro" id="IPR015424">
    <property type="entry name" value="PyrdxlP-dep_Trfase"/>
</dbReference>
<dbReference type="HAMAP" id="MF_01023">
    <property type="entry name" value="HisC_aminotrans_2"/>
    <property type="match status" value="1"/>
</dbReference>
<dbReference type="GO" id="GO:0000105">
    <property type="term" value="P:L-histidine biosynthetic process"/>
    <property type="evidence" value="ECO:0007669"/>
    <property type="project" value="UniProtKB-UniRule"/>
</dbReference>
<comment type="cofactor">
    <cofactor evidence="1 9">
        <name>pyridoxal 5'-phosphate</name>
        <dbReference type="ChEBI" id="CHEBI:597326"/>
    </cofactor>
</comment>
<dbReference type="CDD" id="cd00609">
    <property type="entry name" value="AAT_like"/>
    <property type="match status" value="1"/>
</dbReference>
<comment type="caution">
    <text evidence="11">The sequence shown here is derived from an EMBL/GenBank/DDBJ whole genome shotgun (WGS) entry which is preliminary data.</text>
</comment>
<evidence type="ECO:0000256" key="4">
    <source>
        <dbReference type="ARBA" id="ARBA00011738"/>
    </source>
</evidence>
<dbReference type="OrthoDB" id="9813612at2"/>
<feature type="modified residue" description="N6-(pyridoxal phosphate)lysine" evidence="9">
    <location>
        <position position="235"/>
    </location>
</feature>
<keyword evidence="6 9" id="KW-0808">Transferase</keyword>
<comment type="catalytic activity">
    <reaction evidence="8 9">
        <text>L-histidinol phosphate + 2-oxoglutarate = 3-(imidazol-4-yl)-2-oxopropyl phosphate + L-glutamate</text>
        <dbReference type="Rhea" id="RHEA:23744"/>
        <dbReference type="ChEBI" id="CHEBI:16810"/>
        <dbReference type="ChEBI" id="CHEBI:29985"/>
        <dbReference type="ChEBI" id="CHEBI:57766"/>
        <dbReference type="ChEBI" id="CHEBI:57980"/>
        <dbReference type="EC" id="2.6.1.9"/>
    </reaction>
</comment>
<dbReference type="Proteomes" id="UP000251800">
    <property type="component" value="Unassembled WGS sequence"/>
</dbReference>
<evidence type="ECO:0000313" key="11">
    <source>
        <dbReference type="EMBL" id="PWN56761.1"/>
    </source>
</evidence>
<dbReference type="Gene3D" id="3.90.1150.10">
    <property type="entry name" value="Aspartate Aminotransferase, domain 1"/>
    <property type="match status" value="1"/>
</dbReference>
<sequence length="375" mass="40131">MIDFKQLAMPGPVALKPYTPGKPVEVLERELGITGSIKLASNENPLGCSPAVTAAVQSALGGEFFARYPDAAGHELKADLAAYHGIEAERITLGNGSNDILVLLAQALLGPGRAAVFSDYAFAVYPIATAAASGQARIAKALGADSDMPYGHDLDAMAALIDDTVRLVFVANPNNPTGTWIEPDAFEAFLRGVPQDVVVVLDEAYYDYQPEEWRIDARRLLDAYPNLVVTRTFSKVYGIAAMRVGYGLSHPGLADILNRVRQPFNNNAVAHVAARAALADSDFVDESVALNQTGLARLRQGLDQLGLGYLPTHANFLTFDLGRDAAPVYEALLREGVIVRPLAGYGMPQHLRATVGTADENERFLTALSRVIAAS</sequence>
<dbReference type="RefSeq" id="WP_109719358.1">
    <property type="nucleotide sequence ID" value="NZ_QEQK01000004.1"/>
</dbReference>
<dbReference type="InterPro" id="IPR004839">
    <property type="entry name" value="Aminotransferase_I/II_large"/>
</dbReference>
<keyword evidence="9" id="KW-0368">Histidine biosynthesis</keyword>
<keyword evidence="9" id="KW-0028">Amino-acid biosynthesis</keyword>
<dbReference type="EC" id="2.6.1.9" evidence="9"/>
<dbReference type="Gene3D" id="3.40.640.10">
    <property type="entry name" value="Type I PLP-dependent aspartate aminotransferase-like (Major domain)"/>
    <property type="match status" value="1"/>
</dbReference>
<evidence type="ECO:0000259" key="10">
    <source>
        <dbReference type="Pfam" id="PF00155"/>
    </source>
</evidence>
<dbReference type="GO" id="GO:0004400">
    <property type="term" value="F:histidinol-phosphate transaminase activity"/>
    <property type="evidence" value="ECO:0007669"/>
    <property type="project" value="UniProtKB-UniRule"/>
</dbReference>
<accession>A0A363UMW8</accession>
<dbReference type="EMBL" id="QEQK01000004">
    <property type="protein sequence ID" value="PWN56761.1"/>
    <property type="molecule type" value="Genomic_DNA"/>
</dbReference>
<comment type="similarity">
    <text evidence="3 9">Belongs to the class-II pyridoxal-phosphate-dependent aminotransferase family. Histidinol-phosphate aminotransferase subfamily.</text>
</comment>
<dbReference type="UniPathway" id="UPA00031">
    <property type="reaction ID" value="UER00012"/>
</dbReference>
<gene>
    <name evidence="9" type="primary">hisC</name>
    <name evidence="11" type="ORF">DEH80_04850</name>
</gene>
<dbReference type="PANTHER" id="PTHR43643">
    <property type="entry name" value="HISTIDINOL-PHOSPHATE AMINOTRANSFERASE 2"/>
    <property type="match status" value="1"/>
</dbReference>
<comment type="pathway">
    <text evidence="2 9">Amino-acid biosynthesis; L-histidine biosynthesis; L-histidine from 5-phospho-alpha-D-ribose 1-diphosphate: step 7/9.</text>
</comment>
<evidence type="ECO:0000256" key="1">
    <source>
        <dbReference type="ARBA" id="ARBA00001933"/>
    </source>
</evidence>
<dbReference type="InterPro" id="IPR050106">
    <property type="entry name" value="HistidinolP_aminotransfase"/>
</dbReference>